<feature type="transmembrane region" description="Helical" evidence="7">
    <location>
        <begin position="603"/>
        <end position="622"/>
    </location>
</feature>
<feature type="transmembrane region" description="Helical" evidence="7">
    <location>
        <begin position="365"/>
        <end position="387"/>
    </location>
</feature>
<dbReference type="InterPro" id="IPR006685">
    <property type="entry name" value="MscS_channel_2nd"/>
</dbReference>
<feature type="transmembrane region" description="Helical" evidence="7">
    <location>
        <begin position="561"/>
        <end position="582"/>
    </location>
</feature>
<protein>
    <submittedName>
        <fullName evidence="11">Mechanosensitive ion channel protein MscS</fullName>
    </submittedName>
</protein>
<evidence type="ECO:0000256" key="5">
    <source>
        <dbReference type="ARBA" id="ARBA00022989"/>
    </source>
</evidence>
<feature type="transmembrane region" description="Helical" evidence="7">
    <location>
        <begin position="468"/>
        <end position="489"/>
    </location>
</feature>
<evidence type="ECO:0000256" key="6">
    <source>
        <dbReference type="ARBA" id="ARBA00023136"/>
    </source>
</evidence>
<evidence type="ECO:0000313" key="11">
    <source>
        <dbReference type="EMBL" id="RFF37209.1"/>
    </source>
</evidence>
<feature type="transmembrane region" description="Helical" evidence="7">
    <location>
        <begin position="318"/>
        <end position="335"/>
    </location>
</feature>
<dbReference type="InterPro" id="IPR011014">
    <property type="entry name" value="MscS_channel_TM-2"/>
</dbReference>
<keyword evidence="4 7" id="KW-0812">Transmembrane</keyword>
<accession>A0A3E1KF91</accession>
<feature type="chain" id="PRO_5017729449" evidence="8">
    <location>
        <begin position="24"/>
        <end position="817"/>
    </location>
</feature>
<keyword evidence="5 7" id="KW-1133">Transmembrane helix</keyword>
<comment type="caution">
    <text evidence="11">The sequence shown here is derived from an EMBL/GenBank/DDBJ whole genome shotgun (WGS) entry which is preliminary data.</text>
</comment>
<feature type="transmembrane region" description="Helical" evidence="7">
    <location>
        <begin position="393"/>
        <end position="413"/>
    </location>
</feature>
<keyword evidence="8" id="KW-0732">Signal</keyword>
<organism evidence="11 12">
    <name type="scientific">Xanthomonas nasturtii</name>
    <dbReference type="NCBI Taxonomy" id="1843581"/>
    <lineage>
        <taxon>Bacteria</taxon>
        <taxon>Pseudomonadati</taxon>
        <taxon>Pseudomonadota</taxon>
        <taxon>Gammaproteobacteria</taxon>
        <taxon>Lysobacterales</taxon>
        <taxon>Lysobacteraceae</taxon>
        <taxon>Xanthomonas</taxon>
    </lineage>
</organism>
<dbReference type="Gene3D" id="3.30.70.100">
    <property type="match status" value="1"/>
</dbReference>
<dbReference type="STRING" id="1843581.A7D16_17855"/>
<comment type="similarity">
    <text evidence="2">Belongs to the MscS (TC 1.A.23) family.</text>
</comment>
<dbReference type="GO" id="GO:0005886">
    <property type="term" value="C:plasma membrane"/>
    <property type="evidence" value="ECO:0007669"/>
    <property type="project" value="UniProtKB-SubCell"/>
</dbReference>
<evidence type="ECO:0000256" key="2">
    <source>
        <dbReference type="ARBA" id="ARBA00008017"/>
    </source>
</evidence>
<evidence type="ECO:0000259" key="9">
    <source>
        <dbReference type="Pfam" id="PF00924"/>
    </source>
</evidence>
<dbReference type="Proteomes" id="UP000259570">
    <property type="component" value="Unassembled WGS sequence"/>
</dbReference>
<feature type="transmembrane region" description="Helical" evidence="7">
    <location>
        <begin position="510"/>
        <end position="528"/>
    </location>
</feature>
<keyword evidence="3" id="KW-1003">Cell membrane</keyword>
<dbReference type="PANTHER" id="PTHR30347">
    <property type="entry name" value="POTASSIUM CHANNEL RELATED"/>
    <property type="match status" value="1"/>
</dbReference>
<evidence type="ECO:0000256" key="4">
    <source>
        <dbReference type="ARBA" id="ARBA00022692"/>
    </source>
</evidence>
<dbReference type="InterPro" id="IPR011066">
    <property type="entry name" value="MscS_channel_C_sf"/>
</dbReference>
<feature type="signal peptide" evidence="8">
    <location>
        <begin position="1"/>
        <end position="23"/>
    </location>
</feature>
<dbReference type="EMBL" id="QUZM01000049">
    <property type="protein sequence ID" value="RFF37209.1"/>
    <property type="molecule type" value="Genomic_DNA"/>
</dbReference>
<name>A0A3E1KF91_9XANT</name>
<comment type="subcellular location">
    <subcellularLocation>
        <location evidence="1">Cell membrane</location>
        <topology evidence="1">Multi-pass membrane protein</topology>
    </subcellularLocation>
</comment>
<dbReference type="GO" id="GO:0008381">
    <property type="term" value="F:mechanosensitive monoatomic ion channel activity"/>
    <property type="evidence" value="ECO:0007669"/>
    <property type="project" value="UniProtKB-ARBA"/>
</dbReference>
<feature type="domain" description="Mechanosensitive ion channel MscS" evidence="9">
    <location>
        <begin position="644"/>
        <end position="710"/>
    </location>
</feature>
<dbReference type="InterPro" id="IPR023408">
    <property type="entry name" value="MscS_beta-dom_sf"/>
</dbReference>
<proteinExistence type="inferred from homology"/>
<feature type="transmembrane region" description="Helical" evidence="7">
    <location>
        <begin position="433"/>
        <end position="456"/>
    </location>
</feature>
<dbReference type="SUPFAM" id="SSF50182">
    <property type="entry name" value="Sm-like ribonucleoproteins"/>
    <property type="match status" value="1"/>
</dbReference>
<sequence length="817" mass="87559">MVSALRFACAALASFMLAQPVTAHTWHVAAAITPTGAAASMPPVINSAPTTIDVADIPSLADADQRLAERASEANAGSGTPAASFARRLATIEAAVEDPFWRMTFAQMRMLPIPRLESLSRHWRFQARQLARWRTDLVLATTHRASDAAGLASRREAWVATAATGQELPSALRQRVDEVVVDLAQAEAGVSDPLARLIALGRRGNAVDARIESAQRRVAEAIAAYDTRLLRIDGPPLWQLSPASTISVVGTGDTVRSGLEIESRFAGEYVQSDAMAGRRALQTLLSCSLPLLLWLAWRSRGPIRCGQISRTEASVLSRPLSCWLLLLVIGVFAFQPDAPMLTHQLALVIAVVPVIRLLPISHRRLLGIAPYLASALFLLLRLGFAFLSSPAAYRLYILSLTLLGLAAAGWLLWRAHRHGHEAQNGRLGKALRAAVHVGGILLAAALVANAFGNVSLAETLTGGVIDSVYFALLLAAGMTVLATWVQLLLKRPGVSRFRLAREHADPAVQVLLKLLTAASVAGWVVYALDRFRVLTPVSDALSALLDHSWALGDLRVSLGHVLLFALSVAIAFWLARTVRLVLDGEVLSRMSLPHGVANSIASLSYYTVLMLGLIGALSAAGFKTSQLTFVLGALGVGIGLGLQNVVNNFVSGLVLIFERPFQPGDVVEVGGTTGRVRDIGMRATRLSTFDGASVVVPNGQMISQQLVNWTLFDRSRRLEVRIAVAYGSAPKEVEALLTDVARTTEGVAAAPLPIVLFDGLGNVAMEFIVRVWTLEYDNAGTIRSLLVGRIYETLTARGIGLAHAAAEVYPPQPRTTL</sequence>
<evidence type="ECO:0000256" key="7">
    <source>
        <dbReference type="SAM" id="Phobius"/>
    </source>
</evidence>
<gene>
    <name evidence="11" type="ORF">DZD52_17870</name>
</gene>
<feature type="transmembrane region" description="Helical" evidence="7">
    <location>
        <begin position="341"/>
        <end position="358"/>
    </location>
</feature>
<dbReference type="Pfam" id="PF00924">
    <property type="entry name" value="MS_channel_2nd"/>
    <property type="match status" value="1"/>
</dbReference>
<evidence type="ECO:0000256" key="3">
    <source>
        <dbReference type="ARBA" id="ARBA00022475"/>
    </source>
</evidence>
<dbReference type="PANTHER" id="PTHR30347:SF1">
    <property type="entry name" value="MECHANOSENSITIVE CHANNEL MSCK"/>
    <property type="match status" value="1"/>
</dbReference>
<feature type="domain" description="Mechanosensitive ion channel MscS C-terminal" evidence="10">
    <location>
        <begin position="719"/>
        <end position="800"/>
    </location>
</feature>
<dbReference type="SUPFAM" id="SSF82861">
    <property type="entry name" value="Mechanosensitive channel protein MscS (YggB), transmembrane region"/>
    <property type="match status" value="1"/>
</dbReference>
<reference evidence="11 12" key="1">
    <citation type="submission" date="2018-08" db="EMBL/GenBank/DDBJ databases">
        <title>Genome sequencing of X. nasturtii WHRI 8984.</title>
        <authorList>
            <person name="Studholme D.J."/>
            <person name="Mchugh J."/>
            <person name="Vicente J."/>
        </authorList>
    </citation>
    <scope>NUCLEOTIDE SEQUENCE [LARGE SCALE GENOMIC DNA]</scope>
    <source>
        <strain evidence="11 12">WHRI 8984</strain>
    </source>
</reference>
<dbReference type="RefSeq" id="WP_082925811.1">
    <property type="nucleotide sequence ID" value="NZ_CP142084.2"/>
</dbReference>
<dbReference type="InterPro" id="IPR049278">
    <property type="entry name" value="MS_channel_C"/>
</dbReference>
<keyword evidence="6 7" id="KW-0472">Membrane</keyword>
<evidence type="ECO:0000259" key="10">
    <source>
        <dbReference type="Pfam" id="PF21082"/>
    </source>
</evidence>
<evidence type="ECO:0000256" key="8">
    <source>
        <dbReference type="SAM" id="SignalP"/>
    </source>
</evidence>
<dbReference type="Gene3D" id="1.10.287.1260">
    <property type="match status" value="1"/>
</dbReference>
<dbReference type="InterPro" id="IPR052702">
    <property type="entry name" value="MscS-like_channel"/>
</dbReference>
<dbReference type="GeneID" id="97210142"/>
<evidence type="ECO:0000313" key="12">
    <source>
        <dbReference type="Proteomes" id="UP000259570"/>
    </source>
</evidence>
<feature type="transmembrane region" description="Helical" evidence="7">
    <location>
        <begin position="628"/>
        <end position="650"/>
    </location>
</feature>
<evidence type="ECO:0000256" key="1">
    <source>
        <dbReference type="ARBA" id="ARBA00004651"/>
    </source>
</evidence>
<dbReference type="AlphaFoldDB" id="A0A3E1KF91"/>
<feature type="transmembrane region" description="Helical" evidence="7">
    <location>
        <begin position="280"/>
        <end position="297"/>
    </location>
</feature>
<dbReference type="InterPro" id="IPR010920">
    <property type="entry name" value="LSM_dom_sf"/>
</dbReference>
<dbReference type="OrthoDB" id="9799209at2"/>
<dbReference type="SUPFAM" id="SSF82689">
    <property type="entry name" value="Mechanosensitive channel protein MscS (YggB), C-terminal domain"/>
    <property type="match status" value="1"/>
</dbReference>
<dbReference type="Gene3D" id="2.30.30.60">
    <property type="match status" value="1"/>
</dbReference>
<dbReference type="Pfam" id="PF21082">
    <property type="entry name" value="MS_channel_3rd"/>
    <property type="match status" value="1"/>
</dbReference>